<dbReference type="KEGG" id="ahg:AHOG_04805"/>
<feature type="region of interest" description="Disordered" evidence="1">
    <location>
        <begin position="41"/>
        <end position="64"/>
    </location>
</feature>
<feature type="compositionally biased region" description="Low complexity" evidence="1">
    <location>
        <begin position="47"/>
        <end position="58"/>
    </location>
</feature>
<evidence type="ECO:0000313" key="3">
    <source>
        <dbReference type="Proteomes" id="UP000204221"/>
    </source>
</evidence>
<dbReference type="AlphaFoldDB" id="A0A221VYJ8"/>
<dbReference type="EMBL" id="CP022521">
    <property type="protein sequence ID" value="ASO18615.1"/>
    <property type="molecule type" value="Genomic_DNA"/>
</dbReference>
<organism evidence="2 3">
    <name type="scientific">Actinoalloteichus hoggarensis</name>
    <dbReference type="NCBI Taxonomy" id="1470176"/>
    <lineage>
        <taxon>Bacteria</taxon>
        <taxon>Bacillati</taxon>
        <taxon>Actinomycetota</taxon>
        <taxon>Actinomycetes</taxon>
        <taxon>Pseudonocardiales</taxon>
        <taxon>Pseudonocardiaceae</taxon>
        <taxon>Actinoalloteichus</taxon>
    </lineage>
</organism>
<dbReference type="Proteomes" id="UP000204221">
    <property type="component" value="Chromosome"/>
</dbReference>
<proteinExistence type="predicted"/>
<accession>A0A221VYJ8</accession>
<evidence type="ECO:0000256" key="1">
    <source>
        <dbReference type="SAM" id="MobiDB-lite"/>
    </source>
</evidence>
<evidence type="ECO:0000313" key="2">
    <source>
        <dbReference type="EMBL" id="ASO18615.1"/>
    </source>
</evidence>
<gene>
    <name evidence="2" type="ORF">AHOG_04805</name>
</gene>
<keyword evidence="3" id="KW-1185">Reference proteome</keyword>
<name>A0A221VYJ8_9PSEU</name>
<sequence>MTVVETSGEVTGSDDRRITATELAERIDVGLTTVSNWRRRHADFPAARRAAGRTAGHGNSRSRR</sequence>
<protein>
    <submittedName>
        <fullName evidence="2">Uncharacterized protein</fullName>
    </submittedName>
</protein>
<reference evidence="2 3" key="1">
    <citation type="submission" date="2017-07" db="EMBL/GenBank/DDBJ databases">
        <title>Complete genome sequence of Actinoalloteichus hoggarensis DSM 45943, type strain of Actinoalloteichus hoggarensis.</title>
        <authorList>
            <person name="Ruckert C."/>
            <person name="Nouioui I."/>
            <person name="Willmese J."/>
            <person name="van Wezel G."/>
            <person name="Klenk H.-P."/>
            <person name="Kalinowski J."/>
            <person name="Zotchev S.B."/>
        </authorList>
    </citation>
    <scope>NUCLEOTIDE SEQUENCE [LARGE SCALE GENOMIC DNA]</scope>
    <source>
        <strain evidence="2 3">DSM 45943</strain>
    </source>
</reference>